<feature type="compositionally biased region" description="Basic and acidic residues" evidence="19">
    <location>
        <begin position="790"/>
        <end position="799"/>
    </location>
</feature>
<keyword evidence="7" id="KW-0863">Zinc-finger</keyword>
<evidence type="ECO:0000256" key="12">
    <source>
        <dbReference type="ARBA" id="ARBA00023125"/>
    </source>
</evidence>
<dbReference type="Pfam" id="PF00105">
    <property type="entry name" value="zf-C4"/>
    <property type="match status" value="1"/>
</dbReference>
<evidence type="ECO:0000256" key="3">
    <source>
        <dbReference type="ARBA" id="ARBA00022676"/>
    </source>
</evidence>
<evidence type="ECO:0000256" key="17">
    <source>
        <dbReference type="ARBA" id="ARBA00023242"/>
    </source>
</evidence>
<dbReference type="Proteomes" id="UP000887561">
    <property type="component" value="Unplaced"/>
</dbReference>
<feature type="domain" description="NR LBD" evidence="21">
    <location>
        <begin position="986"/>
        <end position="1226"/>
    </location>
</feature>
<evidence type="ECO:0000256" key="2">
    <source>
        <dbReference type="ARBA" id="ARBA00004922"/>
    </source>
</evidence>
<evidence type="ECO:0000256" key="16">
    <source>
        <dbReference type="ARBA" id="ARBA00023180"/>
    </source>
</evidence>
<dbReference type="PANTHER" id="PTHR19297:SF185">
    <property type="entry name" value="BETA-1,3-GALACTOSYL-O-GLYCOSYL-GLYCOPROTEIN BETA-1,6-N-ACETYLGLUCOSAMINYLTRANSFERASE 3"/>
    <property type="match status" value="1"/>
</dbReference>
<accession>A0A915N5X9</accession>
<keyword evidence="22" id="KW-1185">Reference proteome</keyword>
<reference evidence="23" key="1">
    <citation type="submission" date="2022-11" db="UniProtKB">
        <authorList>
            <consortium name="WormBaseParasite"/>
        </authorList>
    </citation>
    <scope>IDENTIFICATION</scope>
</reference>
<keyword evidence="5" id="KW-0812">Transmembrane</keyword>
<dbReference type="SUPFAM" id="SSF57716">
    <property type="entry name" value="Glucocorticoid receptor-like (DNA-binding domain)"/>
    <property type="match status" value="1"/>
</dbReference>
<keyword evidence="8" id="KW-0862">Zinc</keyword>
<comment type="subcellular location">
    <subcellularLocation>
        <location evidence="1">Membrane</location>
        <topology evidence="1">Single-pass type II membrane protein</topology>
    </subcellularLocation>
</comment>
<comment type="pathway">
    <text evidence="2">Protein modification; protein glycosylation.</text>
</comment>
<dbReference type="InterPro" id="IPR001628">
    <property type="entry name" value="Znf_hrmn_rcpt"/>
</dbReference>
<dbReference type="GO" id="GO:0016020">
    <property type="term" value="C:membrane"/>
    <property type="evidence" value="ECO:0007669"/>
    <property type="project" value="UniProtKB-SubCell"/>
</dbReference>
<evidence type="ECO:0000313" key="22">
    <source>
        <dbReference type="Proteomes" id="UP000887561"/>
    </source>
</evidence>
<evidence type="ECO:0000256" key="1">
    <source>
        <dbReference type="ARBA" id="ARBA00004606"/>
    </source>
</evidence>
<dbReference type="Gene3D" id="1.10.565.10">
    <property type="entry name" value="Retinoid X Receptor"/>
    <property type="match status" value="1"/>
</dbReference>
<evidence type="ECO:0000256" key="19">
    <source>
        <dbReference type="SAM" id="MobiDB-lite"/>
    </source>
</evidence>
<evidence type="ECO:0000256" key="10">
    <source>
        <dbReference type="ARBA" id="ARBA00022989"/>
    </source>
</evidence>
<keyword evidence="12" id="KW-0238">DNA-binding</keyword>
<evidence type="ECO:0000256" key="13">
    <source>
        <dbReference type="ARBA" id="ARBA00023136"/>
    </source>
</evidence>
<feature type="domain" description="Nuclear receptor" evidence="20">
    <location>
        <begin position="823"/>
        <end position="896"/>
    </location>
</feature>
<keyword evidence="3" id="KW-0328">Glycosyltransferase</keyword>
<evidence type="ECO:0000313" key="23">
    <source>
        <dbReference type="WBParaSite" id="scaffold7131_cov225.g11697"/>
    </source>
</evidence>
<proteinExistence type="inferred from homology"/>
<name>A0A915N5X9_MELJA</name>
<dbReference type="Pfam" id="PF02485">
    <property type="entry name" value="Branch"/>
    <property type="match status" value="2"/>
</dbReference>
<feature type="region of interest" description="Disordered" evidence="19">
    <location>
        <begin position="790"/>
        <end position="814"/>
    </location>
</feature>
<evidence type="ECO:0000256" key="11">
    <source>
        <dbReference type="ARBA" id="ARBA00023015"/>
    </source>
</evidence>
<dbReference type="SMART" id="SM00399">
    <property type="entry name" value="ZnF_C4"/>
    <property type="match status" value="1"/>
</dbReference>
<dbReference type="PROSITE" id="PS51030">
    <property type="entry name" value="NUCLEAR_REC_DBD_2"/>
    <property type="match status" value="1"/>
</dbReference>
<dbReference type="PRINTS" id="PR00398">
    <property type="entry name" value="STRDHORMONER"/>
</dbReference>
<dbReference type="GO" id="GO:0003700">
    <property type="term" value="F:DNA-binding transcription factor activity"/>
    <property type="evidence" value="ECO:0007669"/>
    <property type="project" value="InterPro"/>
</dbReference>
<keyword evidence="6" id="KW-0479">Metal-binding</keyword>
<evidence type="ECO:0000256" key="14">
    <source>
        <dbReference type="ARBA" id="ARBA00023163"/>
    </source>
</evidence>
<dbReference type="InterPro" id="IPR035500">
    <property type="entry name" value="NHR-like_dom_sf"/>
</dbReference>
<organism evidence="22 23">
    <name type="scientific">Meloidogyne javanica</name>
    <name type="common">Root-knot nematode worm</name>
    <dbReference type="NCBI Taxonomy" id="6303"/>
    <lineage>
        <taxon>Eukaryota</taxon>
        <taxon>Metazoa</taxon>
        <taxon>Ecdysozoa</taxon>
        <taxon>Nematoda</taxon>
        <taxon>Chromadorea</taxon>
        <taxon>Rhabditida</taxon>
        <taxon>Tylenchina</taxon>
        <taxon>Tylenchomorpha</taxon>
        <taxon>Tylenchoidea</taxon>
        <taxon>Meloidogynidae</taxon>
        <taxon>Meloidogyninae</taxon>
        <taxon>Meloidogyne</taxon>
        <taxon>Meloidogyne incognita group</taxon>
    </lineage>
</organism>
<dbReference type="SUPFAM" id="SSF48508">
    <property type="entry name" value="Nuclear receptor ligand-binding domain"/>
    <property type="match status" value="1"/>
</dbReference>
<dbReference type="InterPro" id="IPR000536">
    <property type="entry name" value="Nucl_hrmn_rcpt_lig-bd"/>
</dbReference>
<dbReference type="Pfam" id="PF00104">
    <property type="entry name" value="Hormone_recep"/>
    <property type="match status" value="1"/>
</dbReference>
<dbReference type="SMART" id="SM00430">
    <property type="entry name" value="HOLI"/>
    <property type="match status" value="1"/>
</dbReference>
<comment type="similarity">
    <text evidence="18">Belongs to the glycosyltransferase 14 family.</text>
</comment>
<keyword evidence="13" id="KW-0472">Membrane</keyword>
<dbReference type="GO" id="GO:0043565">
    <property type="term" value="F:sequence-specific DNA binding"/>
    <property type="evidence" value="ECO:0007669"/>
    <property type="project" value="InterPro"/>
</dbReference>
<evidence type="ECO:0000259" key="20">
    <source>
        <dbReference type="PROSITE" id="PS51030"/>
    </source>
</evidence>
<dbReference type="InterPro" id="IPR003406">
    <property type="entry name" value="Glyco_trans_14"/>
</dbReference>
<evidence type="ECO:0000256" key="4">
    <source>
        <dbReference type="ARBA" id="ARBA00022679"/>
    </source>
</evidence>
<dbReference type="Gene3D" id="3.30.50.10">
    <property type="entry name" value="Erythroid Transcription Factor GATA-1, subunit A"/>
    <property type="match status" value="1"/>
</dbReference>
<keyword evidence="15" id="KW-0675">Receptor</keyword>
<keyword evidence="4" id="KW-0808">Transferase</keyword>
<evidence type="ECO:0000256" key="8">
    <source>
        <dbReference type="ARBA" id="ARBA00022833"/>
    </source>
</evidence>
<keyword evidence="14" id="KW-0804">Transcription</keyword>
<evidence type="ECO:0000256" key="6">
    <source>
        <dbReference type="ARBA" id="ARBA00022723"/>
    </source>
</evidence>
<dbReference type="InterPro" id="IPR001723">
    <property type="entry name" value="Nuclear_hrmn_rcpt"/>
</dbReference>
<evidence type="ECO:0000256" key="15">
    <source>
        <dbReference type="ARBA" id="ARBA00023170"/>
    </source>
</evidence>
<evidence type="ECO:0000259" key="21">
    <source>
        <dbReference type="PROSITE" id="PS51843"/>
    </source>
</evidence>
<evidence type="ECO:0000256" key="18">
    <source>
        <dbReference type="ARBA" id="ARBA00038150"/>
    </source>
</evidence>
<sequence length="1247" mass="144412">MPPDYRNMPVERYLEIAPNVDKSENYLNERSLRLGNMVNTSFAKFVKGIPAKDNNWCERMGNGKLDNEEHKKLEEWAFTNEDKTFSTEESIKPGETVNNQCIRLKEKFPFIDEPLSEEEREFPLAYGMLVYKSAFQVYMMMSAIYQPQNIYCILVDEKSSKEFKDSMLLLTDCFPNIFVMASVGPVGWCEFGITRSLFNCLRYLTERKHDWKYFQYLSGVDLPLKTNLEMVRIFKQLHGSINMEVSLYQTGRLAIIEQEVKAMAERHPNEPFLPDNYYIARYQVWGSSTLHRSQNFASASCVYGINDIPYMLKRPELVSTLLWYGTPYSLSASSEVYSIRDNRSLPVVSSPNVEKSENYLDERSLRFRNMVNTSFAKFVKGIPANNSNWCERMGNGKLDSEEHKKLEEWAFTNEDKILFAELAKSGETVSQRCTRLKEMFPFINEPLSEEEREFPLAYGILVYKSAFQVYMMMSAIYQPQNIYCISIDEKASKEFKDSILLLTDCFPNIFVMGSVGPVGWCQFGVARSLFNCLRYLTERKYDWKYFQYLSGFDLPLKTNLEMVRIFKQLHGSVNIEVSLYQPVRLGNEVKNIKPPLTLWKTSMSSLIPREAANVMVSSPKVHELMRFLQHTYCSDEAVWTTVAGNPQELKIPGGFNAAAFHFERTECLKHKKGNVTAIIEQEVKAMAERHPNEPFLPDTYYISRYQVWGSATFHKSHRYKSGSCIFGVKDIPYLLKRPELVQHKMYLSFQPAAYFCLWKTIHERAFDWRNQKEFKATAYSELPTVKHQKYNDNGEETRGINEGLNKSENPSVPKNVKKKRAFPTNCTVCGHIASGYVFYNAMCCCKHFFRRCISNKNMFKCNNNGDCDVSKGSLKCKSCRFDKCILAGMNVMTLRGNNAEAFMETHTHIKNRLKYLILQGKAVKEHIEKNAFEVSNSVGETPITIGQDTQIIEFLLLVDKKARQIRNSRVNVPEWHYGYPCNSLEILLTRTENLLATSQEYTNEKHLNVPETFSFILKNGPFLLRPSTLTEDLLLIVDFAKTLPFFNKMYLSDKICLLTSIAMPLVILAERQFSCSKKCETVTLPCGISLFDCFSGEHYNGDLTVKKYVKRVFLDSMEPFTQLQLSDEEYVLIRALIYSHMVTEGLSQHGKQMLQIEAENYAKILITILQNRYGPLQGARRYTDILRLIEICFNVARYHIMLLTYVGNVQDYGRHEKTIPKALMDLCFNRKSMKTWETANTWLERKE</sequence>
<keyword evidence="9" id="KW-0735">Signal-anchor</keyword>
<evidence type="ECO:0000256" key="9">
    <source>
        <dbReference type="ARBA" id="ARBA00022968"/>
    </source>
</evidence>
<dbReference type="InterPro" id="IPR013088">
    <property type="entry name" value="Znf_NHR/GATA"/>
</dbReference>
<keyword evidence="11" id="KW-0805">Transcription regulation</keyword>
<dbReference type="WBParaSite" id="scaffold7131_cov225.g11697">
    <property type="protein sequence ID" value="scaffold7131_cov225.g11697"/>
    <property type="gene ID" value="scaffold7131_cov225.g11697"/>
</dbReference>
<keyword evidence="17" id="KW-0539">Nucleus</keyword>
<protein>
    <submittedName>
        <fullName evidence="23">Nuclear receptor</fullName>
    </submittedName>
</protein>
<evidence type="ECO:0000256" key="7">
    <source>
        <dbReference type="ARBA" id="ARBA00022771"/>
    </source>
</evidence>
<keyword evidence="16" id="KW-0325">Glycoprotein</keyword>
<dbReference type="AlphaFoldDB" id="A0A915N5X9"/>
<dbReference type="GO" id="GO:0008375">
    <property type="term" value="F:acetylglucosaminyltransferase activity"/>
    <property type="evidence" value="ECO:0007669"/>
    <property type="project" value="TreeGrafter"/>
</dbReference>
<dbReference type="PANTHER" id="PTHR19297">
    <property type="entry name" value="GLYCOSYLTRANSFERASE 14 FAMILY MEMBER"/>
    <property type="match status" value="1"/>
</dbReference>
<dbReference type="GO" id="GO:0008270">
    <property type="term" value="F:zinc ion binding"/>
    <property type="evidence" value="ECO:0007669"/>
    <property type="project" value="UniProtKB-KW"/>
</dbReference>
<dbReference type="PROSITE" id="PS51843">
    <property type="entry name" value="NR_LBD"/>
    <property type="match status" value="1"/>
</dbReference>
<keyword evidence="10" id="KW-1133">Transmembrane helix</keyword>
<evidence type="ECO:0000256" key="5">
    <source>
        <dbReference type="ARBA" id="ARBA00022692"/>
    </source>
</evidence>